<sequence>MAKNLDEVIKPEETLKAEAVEEKQPETANYIYIGPTQPGYKLVKNAVYFGGIPDYIEAELNEKPYLRRLIVKTADYADKVQKMNTKGTPEYDAANR</sequence>
<organism evidence="1">
    <name type="scientific">Veillonella ratti</name>
    <dbReference type="NCBI Taxonomy" id="103892"/>
    <lineage>
        <taxon>Bacteria</taxon>
        <taxon>Bacillati</taxon>
        <taxon>Bacillota</taxon>
        <taxon>Negativicutes</taxon>
        <taxon>Veillonellales</taxon>
        <taxon>Veillonellaceae</taxon>
        <taxon>Veillonella</taxon>
    </lineage>
</organism>
<gene>
    <name evidence="1" type="ORF">VRLFYP33_02357</name>
</gene>
<evidence type="ECO:0000313" key="1">
    <source>
        <dbReference type="EMBL" id="VYU52331.1"/>
    </source>
</evidence>
<dbReference type="RefSeq" id="WP_021842600.1">
    <property type="nucleotide sequence ID" value="NZ_CACRUX010000101.1"/>
</dbReference>
<dbReference type="AlphaFoldDB" id="A0A6N3FJW9"/>
<protein>
    <submittedName>
        <fullName evidence="1">Uncharacterized protein</fullName>
    </submittedName>
</protein>
<accession>A0A6N3FJW9</accession>
<dbReference type="EMBL" id="CACRUX010000101">
    <property type="protein sequence ID" value="VYU52331.1"/>
    <property type="molecule type" value="Genomic_DNA"/>
</dbReference>
<name>A0A6N3FJW9_9FIRM</name>
<reference evidence="1" key="1">
    <citation type="submission" date="2019-11" db="EMBL/GenBank/DDBJ databases">
        <authorList>
            <person name="Feng L."/>
        </authorList>
    </citation>
    <scope>NUCLEOTIDE SEQUENCE</scope>
    <source>
        <strain evidence="1">VrattiLFYP33</strain>
    </source>
</reference>
<proteinExistence type="predicted"/>